<organism evidence="2 3">
    <name type="scientific">Paramuricea clavata</name>
    <name type="common">Red gorgonian</name>
    <name type="synonym">Violescent sea-whip</name>
    <dbReference type="NCBI Taxonomy" id="317549"/>
    <lineage>
        <taxon>Eukaryota</taxon>
        <taxon>Metazoa</taxon>
        <taxon>Cnidaria</taxon>
        <taxon>Anthozoa</taxon>
        <taxon>Octocorallia</taxon>
        <taxon>Malacalcyonacea</taxon>
        <taxon>Plexauridae</taxon>
        <taxon>Paramuricea</taxon>
    </lineage>
</organism>
<proteinExistence type="predicted"/>
<feature type="compositionally biased region" description="Basic and acidic residues" evidence="1">
    <location>
        <begin position="179"/>
        <end position="196"/>
    </location>
</feature>
<dbReference type="Proteomes" id="UP001152795">
    <property type="component" value="Unassembled WGS sequence"/>
</dbReference>
<feature type="region of interest" description="Disordered" evidence="1">
    <location>
        <begin position="1"/>
        <end position="100"/>
    </location>
</feature>
<protein>
    <submittedName>
        <fullName evidence="2">Uncharacterized protein</fullName>
    </submittedName>
</protein>
<sequence>MELESEIGERISSEPAEVISHTHLHEVQNPDKVTTDMATRYSSRTDKTYPPVFNSDPQHEGNPFSSTPATANEPTQPDPNVPSRSGATEPRRIPPNPPYVWKTRISSYLRRRDQPRTVDNTRYWHNTTPLYTRPSSQPLTFPYGFQYPTVRRLTPVIAPATLSSRSEISDQDFNSARSKPPEDDIRDTVPISERKPNLLPMKPPYSHQVKSAHDADLFRIVASAMESIYPWCNKDWHQT</sequence>
<name>A0A7D9LAH8_PARCT</name>
<accession>A0A7D9LAH8</accession>
<dbReference type="AlphaFoldDB" id="A0A7D9LAH8"/>
<dbReference type="EMBL" id="CACRXK020016455">
    <property type="protein sequence ID" value="CAB4029847.1"/>
    <property type="molecule type" value="Genomic_DNA"/>
</dbReference>
<evidence type="ECO:0000256" key="1">
    <source>
        <dbReference type="SAM" id="MobiDB-lite"/>
    </source>
</evidence>
<feature type="region of interest" description="Disordered" evidence="1">
    <location>
        <begin position="166"/>
        <end position="207"/>
    </location>
</feature>
<comment type="caution">
    <text evidence="2">The sequence shown here is derived from an EMBL/GenBank/DDBJ whole genome shotgun (WGS) entry which is preliminary data.</text>
</comment>
<keyword evidence="3" id="KW-1185">Reference proteome</keyword>
<reference evidence="2" key="1">
    <citation type="submission" date="2020-04" db="EMBL/GenBank/DDBJ databases">
        <authorList>
            <person name="Alioto T."/>
            <person name="Alioto T."/>
            <person name="Gomez Garrido J."/>
        </authorList>
    </citation>
    <scope>NUCLEOTIDE SEQUENCE</scope>
    <source>
        <strain evidence="2">A484AB</strain>
    </source>
</reference>
<feature type="compositionally biased region" description="Polar residues" evidence="1">
    <location>
        <begin position="63"/>
        <end position="75"/>
    </location>
</feature>
<evidence type="ECO:0000313" key="3">
    <source>
        <dbReference type="Proteomes" id="UP001152795"/>
    </source>
</evidence>
<evidence type="ECO:0000313" key="2">
    <source>
        <dbReference type="EMBL" id="CAB4029847.1"/>
    </source>
</evidence>
<feature type="compositionally biased region" description="Polar residues" evidence="1">
    <location>
        <begin position="166"/>
        <end position="177"/>
    </location>
</feature>
<gene>
    <name evidence="2" type="ORF">PACLA_8A048419</name>
</gene>